<proteinExistence type="predicted"/>
<evidence type="ECO:0000313" key="1">
    <source>
        <dbReference type="EMBL" id="AXH29261.1"/>
    </source>
</evidence>
<gene>
    <name evidence="1" type="ORF">CGC43_00980</name>
</gene>
<dbReference type="KEGG" id="foo:CGC45_00975"/>
<dbReference type="OrthoDB" id="5871096at2"/>
<organism evidence="1 2">
    <name type="scientific">Francisella opportunistica</name>
    <dbReference type="NCBI Taxonomy" id="2016517"/>
    <lineage>
        <taxon>Bacteria</taxon>
        <taxon>Pseudomonadati</taxon>
        <taxon>Pseudomonadota</taxon>
        <taxon>Gammaproteobacteria</taxon>
        <taxon>Thiotrichales</taxon>
        <taxon>Francisellaceae</taxon>
        <taxon>Francisella</taxon>
    </lineage>
</organism>
<evidence type="ECO:0000313" key="2">
    <source>
        <dbReference type="Proteomes" id="UP000253862"/>
    </source>
</evidence>
<name>A0A345JPL5_9GAMM</name>
<protein>
    <submittedName>
        <fullName evidence="1">Uncharacterized protein</fullName>
    </submittedName>
</protein>
<dbReference type="EMBL" id="CP022375">
    <property type="protein sequence ID" value="AXH29261.1"/>
    <property type="molecule type" value="Genomic_DNA"/>
</dbReference>
<reference evidence="1 2" key="1">
    <citation type="submission" date="2017-07" db="EMBL/GenBank/DDBJ databases">
        <title>Complete genome sequences and comparative analysis of the novel pathogen Francisella opportunistica.</title>
        <authorList>
            <person name="Dietrich E.A."/>
            <person name="Kingry L.C."/>
            <person name="Petersen J.M."/>
        </authorList>
    </citation>
    <scope>NUCLEOTIDE SEQUENCE [LARGE SCALE GENOMIC DNA]</scope>
    <source>
        <strain evidence="1 2">14-2155</strain>
    </source>
</reference>
<sequence length="206" mass="24001">MDIKKLKQVEENFLSMYPEGFYSAEMQKLAKKHKMEQMIKQTQGFFGKNFADDVETACENMVKIVNQSSMVSLFEKPKFRDAVKAMSTQQKKDLVEGLELFLHDSNKQQQGFDKMLDVLKQFKLAKWSLLTIIPNYYHPDREVFVKPTTAKSVIGFFKLEGLVYKPQPSWSFYQNYRKQILDMKNRVNANLATNNAAFCGFLMMSI</sequence>
<accession>A0A345JPL5</accession>
<dbReference type="RefSeq" id="WP_071628556.1">
    <property type="nucleotide sequence ID" value="NZ_CP022375.1"/>
</dbReference>
<dbReference type="AlphaFoldDB" id="A0A345JPL5"/>
<dbReference type="Proteomes" id="UP000253862">
    <property type="component" value="Chromosome"/>
</dbReference>
<keyword evidence="2" id="KW-1185">Reference proteome</keyword>